<accession>A0AAV9GJF5</accession>
<reference evidence="1" key="1">
    <citation type="journal article" date="2023" name="Mol. Phylogenet. Evol.">
        <title>Genome-scale phylogeny and comparative genomics of the fungal order Sordariales.</title>
        <authorList>
            <person name="Hensen N."/>
            <person name="Bonometti L."/>
            <person name="Westerberg I."/>
            <person name="Brannstrom I.O."/>
            <person name="Guillou S."/>
            <person name="Cros-Aarteil S."/>
            <person name="Calhoun S."/>
            <person name="Haridas S."/>
            <person name="Kuo A."/>
            <person name="Mondo S."/>
            <person name="Pangilinan J."/>
            <person name="Riley R."/>
            <person name="LaButti K."/>
            <person name="Andreopoulos B."/>
            <person name="Lipzen A."/>
            <person name="Chen C."/>
            <person name="Yan M."/>
            <person name="Daum C."/>
            <person name="Ng V."/>
            <person name="Clum A."/>
            <person name="Steindorff A."/>
            <person name="Ohm R.A."/>
            <person name="Martin F."/>
            <person name="Silar P."/>
            <person name="Natvig D.O."/>
            <person name="Lalanne C."/>
            <person name="Gautier V."/>
            <person name="Ament-Velasquez S.L."/>
            <person name="Kruys A."/>
            <person name="Hutchinson M.I."/>
            <person name="Powell A.J."/>
            <person name="Barry K."/>
            <person name="Miller A.N."/>
            <person name="Grigoriev I.V."/>
            <person name="Debuchy R."/>
            <person name="Gladieux P."/>
            <person name="Hiltunen Thoren M."/>
            <person name="Johannesson H."/>
        </authorList>
    </citation>
    <scope>NUCLEOTIDE SEQUENCE</scope>
    <source>
        <strain evidence="1">PSN243</strain>
    </source>
</reference>
<protein>
    <submittedName>
        <fullName evidence="1">Uncharacterized protein</fullName>
    </submittedName>
</protein>
<evidence type="ECO:0000313" key="2">
    <source>
        <dbReference type="Proteomes" id="UP001321760"/>
    </source>
</evidence>
<dbReference type="EMBL" id="MU865952">
    <property type="protein sequence ID" value="KAK4447141.1"/>
    <property type="molecule type" value="Genomic_DNA"/>
</dbReference>
<evidence type="ECO:0000313" key="1">
    <source>
        <dbReference type="EMBL" id="KAK4447141.1"/>
    </source>
</evidence>
<organism evidence="1 2">
    <name type="scientific">Podospora aff. communis PSN243</name>
    <dbReference type="NCBI Taxonomy" id="3040156"/>
    <lineage>
        <taxon>Eukaryota</taxon>
        <taxon>Fungi</taxon>
        <taxon>Dikarya</taxon>
        <taxon>Ascomycota</taxon>
        <taxon>Pezizomycotina</taxon>
        <taxon>Sordariomycetes</taxon>
        <taxon>Sordariomycetidae</taxon>
        <taxon>Sordariales</taxon>
        <taxon>Podosporaceae</taxon>
        <taxon>Podospora</taxon>
    </lineage>
</organism>
<dbReference type="AlphaFoldDB" id="A0AAV9GJF5"/>
<dbReference type="Proteomes" id="UP001321760">
    <property type="component" value="Unassembled WGS sequence"/>
</dbReference>
<name>A0AAV9GJF5_9PEZI</name>
<proteinExistence type="predicted"/>
<sequence>MRRMPYPLGAVGSDRRTCVARPLYMHLELLKGKYRATPMAACNALAQGRRVQFAGAAANCICVSCHRQRWLDVSVIIHALAAAHDMWRTENRPSPPSALQLVKTPVARCNNQRSAHIALRWRERPGLMAMLSESRATSPRAIWSPMGNGAHCPFGLPDFKSSFLARKRLRALRLRELRNPAQHRRSCSGTAYTTIAVTAEYGAGMNRPLQKLCSITLGSRSSIARSRLHSAWPNCWLLSHYKCFPPSTPLCAP</sequence>
<reference evidence="1" key="2">
    <citation type="submission" date="2023-05" db="EMBL/GenBank/DDBJ databases">
        <authorList>
            <consortium name="Lawrence Berkeley National Laboratory"/>
            <person name="Steindorff A."/>
            <person name="Hensen N."/>
            <person name="Bonometti L."/>
            <person name="Westerberg I."/>
            <person name="Brannstrom I.O."/>
            <person name="Guillou S."/>
            <person name="Cros-Aarteil S."/>
            <person name="Calhoun S."/>
            <person name="Haridas S."/>
            <person name="Kuo A."/>
            <person name="Mondo S."/>
            <person name="Pangilinan J."/>
            <person name="Riley R."/>
            <person name="Labutti K."/>
            <person name="Andreopoulos B."/>
            <person name="Lipzen A."/>
            <person name="Chen C."/>
            <person name="Yanf M."/>
            <person name="Daum C."/>
            <person name="Ng V."/>
            <person name="Clum A."/>
            <person name="Ohm R."/>
            <person name="Martin F."/>
            <person name="Silar P."/>
            <person name="Natvig D."/>
            <person name="Lalanne C."/>
            <person name="Gautier V."/>
            <person name="Ament-Velasquez S.L."/>
            <person name="Kruys A."/>
            <person name="Hutchinson M.I."/>
            <person name="Powell A.J."/>
            <person name="Barry K."/>
            <person name="Miller A.N."/>
            <person name="Grigoriev I.V."/>
            <person name="Debuchy R."/>
            <person name="Gladieux P."/>
            <person name="Thoren M.H."/>
            <person name="Johannesson H."/>
        </authorList>
    </citation>
    <scope>NUCLEOTIDE SEQUENCE</scope>
    <source>
        <strain evidence="1">PSN243</strain>
    </source>
</reference>
<comment type="caution">
    <text evidence="1">The sequence shown here is derived from an EMBL/GenBank/DDBJ whole genome shotgun (WGS) entry which is preliminary data.</text>
</comment>
<keyword evidence="2" id="KW-1185">Reference proteome</keyword>
<gene>
    <name evidence="1" type="ORF">QBC34DRAFT_143628</name>
</gene>